<dbReference type="Proteomes" id="UP000535491">
    <property type="component" value="Unassembled WGS sequence"/>
</dbReference>
<dbReference type="GO" id="GO:0004181">
    <property type="term" value="F:metallocarboxypeptidase activity"/>
    <property type="evidence" value="ECO:0007669"/>
    <property type="project" value="InterPro"/>
</dbReference>
<evidence type="ECO:0000256" key="6">
    <source>
        <dbReference type="RuleBase" id="RU003435"/>
    </source>
</evidence>
<organism evidence="8 9">
    <name type="scientific">Paenactinomyces guangxiensis</name>
    <dbReference type="NCBI Taxonomy" id="1490290"/>
    <lineage>
        <taxon>Bacteria</taxon>
        <taxon>Bacillati</taxon>
        <taxon>Bacillota</taxon>
        <taxon>Bacilli</taxon>
        <taxon>Bacillales</taxon>
        <taxon>Thermoactinomycetaceae</taxon>
        <taxon>Paenactinomyces</taxon>
    </lineage>
</organism>
<dbReference type="InterPro" id="IPR001333">
    <property type="entry name" value="Peptidase_M32_Taq"/>
</dbReference>
<reference evidence="8 9" key="1">
    <citation type="submission" date="2020-07" db="EMBL/GenBank/DDBJ databases">
        <authorList>
            <person name="Feng H."/>
        </authorList>
    </citation>
    <scope>NUCLEOTIDE SEQUENCE [LARGE SCALE GENOMIC DNA]</scope>
    <source>
        <strain evidence="9">s-10</strain>
    </source>
</reference>
<dbReference type="Gene3D" id="1.10.1370.20">
    <property type="entry name" value="Oligoendopeptidase f, C-terminal domain"/>
    <property type="match status" value="1"/>
</dbReference>
<evidence type="ECO:0000259" key="7">
    <source>
        <dbReference type="Pfam" id="PF01432"/>
    </source>
</evidence>
<comment type="similarity">
    <text evidence="6">Belongs to the peptidase M3 family.</text>
</comment>
<evidence type="ECO:0000256" key="3">
    <source>
        <dbReference type="ARBA" id="ARBA00022801"/>
    </source>
</evidence>
<gene>
    <name evidence="8" type="ORF">H1191_13795</name>
</gene>
<evidence type="ECO:0000256" key="1">
    <source>
        <dbReference type="ARBA" id="ARBA00022670"/>
    </source>
</evidence>
<evidence type="ECO:0000313" key="8">
    <source>
        <dbReference type="EMBL" id="MBA4495379.1"/>
    </source>
</evidence>
<accession>A0A7W2A9K9</accession>
<dbReference type="Pfam" id="PF01432">
    <property type="entry name" value="Peptidase_M3"/>
    <property type="match status" value="1"/>
</dbReference>
<comment type="caution">
    <text evidence="8">The sequence shown here is derived from an EMBL/GenBank/DDBJ whole genome shotgun (WGS) entry which is preliminary data.</text>
</comment>
<comment type="cofactor">
    <cofactor evidence="6">
        <name>Zn(2+)</name>
        <dbReference type="ChEBI" id="CHEBI:29105"/>
    </cofactor>
    <text evidence="6">Binds 1 zinc ion.</text>
</comment>
<dbReference type="PANTHER" id="PTHR34217">
    <property type="entry name" value="METAL-DEPENDENT CARBOXYPEPTIDASE"/>
    <property type="match status" value="1"/>
</dbReference>
<dbReference type="InterPro" id="IPR042088">
    <property type="entry name" value="OligoPept_F_C"/>
</dbReference>
<dbReference type="GO" id="GO:0004222">
    <property type="term" value="F:metalloendopeptidase activity"/>
    <property type="evidence" value="ECO:0007669"/>
    <property type="project" value="InterPro"/>
</dbReference>
<proteinExistence type="inferred from homology"/>
<evidence type="ECO:0000313" key="9">
    <source>
        <dbReference type="Proteomes" id="UP000535491"/>
    </source>
</evidence>
<evidence type="ECO:0000256" key="4">
    <source>
        <dbReference type="ARBA" id="ARBA00022833"/>
    </source>
</evidence>
<dbReference type="InterPro" id="IPR001567">
    <property type="entry name" value="Pept_M3A_M3B_dom"/>
</dbReference>
<keyword evidence="5 6" id="KW-0482">Metalloprotease</keyword>
<keyword evidence="4 6" id="KW-0862">Zinc</keyword>
<feature type="domain" description="Peptidase M3A/M3B catalytic" evidence="7">
    <location>
        <begin position="129"/>
        <end position="363"/>
    </location>
</feature>
<keyword evidence="3 6" id="KW-0378">Hydrolase</keyword>
<dbReference type="PANTHER" id="PTHR34217:SF1">
    <property type="entry name" value="CARBOXYPEPTIDASE 1"/>
    <property type="match status" value="1"/>
</dbReference>
<dbReference type="GO" id="GO:0046872">
    <property type="term" value="F:metal ion binding"/>
    <property type="evidence" value="ECO:0007669"/>
    <property type="project" value="UniProtKB-UniRule"/>
</dbReference>
<dbReference type="EMBL" id="JACEIQ010000014">
    <property type="protein sequence ID" value="MBA4495379.1"/>
    <property type="molecule type" value="Genomic_DNA"/>
</dbReference>
<dbReference type="SUPFAM" id="SSF55486">
    <property type="entry name" value="Metalloproteases ('zincins'), catalytic domain"/>
    <property type="match status" value="1"/>
</dbReference>
<evidence type="ECO:0000256" key="2">
    <source>
        <dbReference type="ARBA" id="ARBA00022723"/>
    </source>
</evidence>
<dbReference type="AlphaFoldDB" id="A0A7W2A9K9"/>
<keyword evidence="2 6" id="KW-0479">Metal-binding</keyword>
<name>A0A7W2A9K9_9BACL</name>
<dbReference type="RefSeq" id="WP_181752750.1">
    <property type="nucleotide sequence ID" value="NZ_JACEIQ010000014.1"/>
</dbReference>
<protein>
    <recommendedName>
        <fullName evidence="7">Peptidase M3A/M3B catalytic domain-containing protein</fullName>
    </recommendedName>
</protein>
<keyword evidence="1 6" id="KW-0645">Protease</keyword>
<evidence type="ECO:0000256" key="5">
    <source>
        <dbReference type="ARBA" id="ARBA00023049"/>
    </source>
</evidence>
<sequence length="390" mass="44863">MAIVWDSAWAEFGDLFADTLNHLAGFRLQLNASRGWDSILYEPLVKNRMSERSLGSLLEGCEKIQPHLVRYLKARKACLGLEKQMFFDLFIPLQVDAEKIAYDQAAHFIIEQFAKFHPGMGEFARQAFEKGWIEGEIGPEKQFVGYCTHFPREKESRIFLMYGGAFRHVLTLAHELGHAYHGYVLRNLRPWERKYPMSLAETASNFAELVVLGGMQQQAKSISARLALLDGRLMENVINVMEILARYYFELDFYRERAKGFVSEERLNELMVNAQRKVFGEGLDKYSPYNWAFTQHFYQTQEPFYNFPYTFGRLLSIILYQCAQSEGNSFAASYDALLLDTGRMSVEELLLHHLGADVTRPDFWDGLESMIAAEVDEFIKGSQSLKNSPA</sequence>
<keyword evidence="9" id="KW-1185">Reference proteome</keyword>
<dbReference type="GO" id="GO:0006508">
    <property type="term" value="P:proteolysis"/>
    <property type="evidence" value="ECO:0007669"/>
    <property type="project" value="UniProtKB-KW"/>
</dbReference>